<dbReference type="Proteomes" id="UP000249915">
    <property type="component" value="Unassembled WGS sequence"/>
</dbReference>
<gene>
    <name evidence="8" type="ORF">BAY60_34530</name>
</gene>
<dbReference type="InterPro" id="IPR001207">
    <property type="entry name" value="Transposase_mutator"/>
</dbReference>
<dbReference type="AlphaFoldDB" id="A0A2V4AE78"/>
<feature type="region of interest" description="Disordered" evidence="7">
    <location>
        <begin position="66"/>
        <end position="88"/>
    </location>
</feature>
<dbReference type="PROSITE" id="PS01007">
    <property type="entry name" value="TRANSPOSASE_MUTATOR"/>
    <property type="match status" value="1"/>
</dbReference>
<evidence type="ECO:0000256" key="3">
    <source>
        <dbReference type="ARBA" id="ARBA00022578"/>
    </source>
</evidence>
<evidence type="ECO:0000256" key="7">
    <source>
        <dbReference type="SAM" id="MobiDB-lite"/>
    </source>
</evidence>
<dbReference type="GO" id="GO:0004803">
    <property type="term" value="F:transposase activity"/>
    <property type="evidence" value="ECO:0007669"/>
    <property type="project" value="UniProtKB-UniRule"/>
</dbReference>
<feature type="compositionally biased region" description="Basic and acidic residues" evidence="7">
    <location>
        <begin position="350"/>
        <end position="365"/>
    </location>
</feature>
<feature type="region of interest" description="Disordered" evidence="7">
    <location>
        <begin position="344"/>
        <end position="382"/>
    </location>
</feature>
<evidence type="ECO:0000313" key="8">
    <source>
        <dbReference type="EMBL" id="PXY17407.1"/>
    </source>
</evidence>
<dbReference type="GO" id="GO:0006313">
    <property type="term" value="P:DNA transposition"/>
    <property type="evidence" value="ECO:0007669"/>
    <property type="project" value="UniProtKB-UniRule"/>
</dbReference>
<accession>A0A2V4AE78</accession>
<keyword evidence="4 6" id="KW-0238">DNA-binding</keyword>
<evidence type="ECO:0000256" key="1">
    <source>
        <dbReference type="ARBA" id="ARBA00002190"/>
    </source>
</evidence>
<evidence type="ECO:0000256" key="6">
    <source>
        <dbReference type="RuleBase" id="RU365089"/>
    </source>
</evidence>
<proteinExistence type="inferred from homology"/>
<evidence type="ECO:0000256" key="5">
    <source>
        <dbReference type="ARBA" id="ARBA00023172"/>
    </source>
</evidence>
<dbReference type="PANTHER" id="PTHR33217">
    <property type="entry name" value="TRANSPOSASE FOR INSERTION SEQUENCE ELEMENT IS1081"/>
    <property type="match status" value="1"/>
</dbReference>
<keyword evidence="6" id="KW-0814">Transposable element</keyword>
<name>A0A2V4AE78_9PSEU</name>
<evidence type="ECO:0000256" key="4">
    <source>
        <dbReference type="ARBA" id="ARBA00023125"/>
    </source>
</evidence>
<dbReference type="EMBL" id="MASW01000014">
    <property type="protein sequence ID" value="PXY17407.1"/>
    <property type="molecule type" value="Genomic_DNA"/>
</dbReference>
<comment type="similarity">
    <text evidence="2 6">Belongs to the transposase mutator family.</text>
</comment>
<sequence>MTNSDSAPAGRAARPAAEESLIDGALADQLLAKAEAEGVELLGPDGLLSQVTKAVLERALGEELTEHLGYEKHDPAGRGSGNSRNGATGKRLLTEAGAVDLQVPRDRRGSFEPKIVRKGQTRLDGFNDLAIGIDCEGAKQVLGMWVGASTGESAKFWMSVLAELRNRGVRDVCILCCDGLSGLPEAATTVWPQVTVQLCVVHLIRASLRYASRKYWPALAKDLKAIYTASDEAAAAAALEAFAEQWETRYPAIVRLWRTHWQEFTPFLAFPPEVRRAIYTTNLIESLNARLRKVTRNRGQFPSEQAALKVLYLAVRNLEDYRTPNIGIRTSGWKQVLQAFTIYSKGGSPPHDRHDHLHRRPDAPRRTQGSRVSRVLPPTAALPSPVGMRFTLGG</sequence>
<dbReference type="PANTHER" id="PTHR33217:SF8">
    <property type="entry name" value="MUTATOR FAMILY TRANSPOSASE"/>
    <property type="match status" value="1"/>
</dbReference>
<protein>
    <recommendedName>
        <fullName evidence="6">Mutator family transposase</fullName>
    </recommendedName>
</protein>
<feature type="compositionally biased region" description="Basic and acidic residues" evidence="7">
    <location>
        <begin position="66"/>
        <end position="76"/>
    </location>
</feature>
<dbReference type="NCBIfam" id="NF033543">
    <property type="entry name" value="transpos_IS256"/>
    <property type="match status" value="1"/>
</dbReference>
<comment type="function">
    <text evidence="1 6">Required for the transposition of the insertion element.</text>
</comment>
<organism evidence="8 9">
    <name type="scientific">Prauserella muralis</name>
    <dbReference type="NCBI Taxonomy" id="588067"/>
    <lineage>
        <taxon>Bacteria</taxon>
        <taxon>Bacillati</taxon>
        <taxon>Actinomycetota</taxon>
        <taxon>Actinomycetes</taxon>
        <taxon>Pseudonocardiales</taxon>
        <taxon>Pseudonocardiaceae</taxon>
        <taxon>Prauserella</taxon>
    </lineage>
</organism>
<keyword evidence="3 6" id="KW-0815">Transposition</keyword>
<comment type="caution">
    <text evidence="8">The sequence shown here is derived from an EMBL/GenBank/DDBJ whole genome shotgun (WGS) entry which is preliminary data.</text>
</comment>
<evidence type="ECO:0000256" key="2">
    <source>
        <dbReference type="ARBA" id="ARBA00010961"/>
    </source>
</evidence>
<keyword evidence="9" id="KW-1185">Reference proteome</keyword>
<reference evidence="8 9" key="1">
    <citation type="submission" date="2016-07" db="EMBL/GenBank/DDBJ databases">
        <title>Draft genome sequence of Prauserella muralis DSM 45305, isolated from a mould-covered wall in an indoor environment.</title>
        <authorList>
            <person name="Ruckert C."/>
            <person name="Albersmeier A."/>
            <person name="Jiang C.-L."/>
            <person name="Jiang Y."/>
            <person name="Kalinowski J."/>
            <person name="Schneider O."/>
            <person name="Winkler A."/>
            <person name="Zotchev S.B."/>
        </authorList>
    </citation>
    <scope>NUCLEOTIDE SEQUENCE [LARGE SCALE GENOMIC DNA]</scope>
    <source>
        <strain evidence="8 9">DSM 45305</strain>
    </source>
</reference>
<dbReference type="GO" id="GO:0003677">
    <property type="term" value="F:DNA binding"/>
    <property type="evidence" value="ECO:0007669"/>
    <property type="project" value="UniProtKB-UniRule"/>
</dbReference>
<evidence type="ECO:0000313" key="9">
    <source>
        <dbReference type="Proteomes" id="UP000249915"/>
    </source>
</evidence>
<keyword evidence="5 6" id="KW-0233">DNA recombination</keyword>
<dbReference type="Pfam" id="PF00872">
    <property type="entry name" value="Transposase_mut"/>
    <property type="match status" value="2"/>
</dbReference>